<evidence type="ECO:0000313" key="10">
    <source>
        <dbReference type="Proteomes" id="UP000049472"/>
    </source>
</evidence>
<keyword evidence="3" id="KW-1003">Cell membrane</keyword>
<keyword evidence="6 7" id="KW-0472">Membrane</keyword>
<evidence type="ECO:0000256" key="4">
    <source>
        <dbReference type="ARBA" id="ARBA00022692"/>
    </source>
</evidence>
<keyword evidence="4 7" id="KW-0812">Transmembrane</keyword>
<comment type="subcellular location">
    <subcellularLocation>
        <location evidence="1">Cell membrane</location>
        <topology evidence="1">Multi-pass membrane protein</topology>
    </subcellularLocation>
</comment>
<sequence length="710" mass="81701">MRKIKNELCNNRRLLSVVLAIIDVAFIALLLIGLCMGIFGKHTYNFSIEYGEEHSNKNYAQMYYAPSVKKMTEEDSINAYFENKKANFKIKMSLAEINNNLFRVDPINTLEVYSIKSITLSDFWGNSIEVSGSKLEKYISSRKDVEYEVHDDGLYITALTQDNMFILSQKLNYKVVKLFLNRQLVLFYIGTFCYLLFGILQFVLLCQNNDDKKHSRIFNLLSAFITYILTALGGALLYGFWYMQKNFKDVPIGQIIYHLNTPLEGTNTSSFSVIFISIILIIIICVLMVTFGLLIFRKKKNKWIYKFWMSLLGFIAIGYSIILCCFHFDIISYLKYTKQDSTIYEDNYVDGRDVAITFPKEKRNLIYIFLESMEMTYSDQSVGGAMSENYIPELTQISLENENFGIYGKLNGAYTTSGATFTMGGLVAQTSGVPINENLISNDTLNSKWESDNNYVPGVWAIGDVLKGEGYNQEFLIGSDKKFAGRSSYFHGHGNYDIFDYYTAIDRGYIDDDYMVWWGYEDEKLFEYAKNELNNLASKDEPFNLTMLTVDTHFTDGYVCELCQNQYDEQYSNVIACSSRQVSEFLDWIKQQDFYDNTTVVISGDHLTMDSDYIERQNATDFNRRTYFTIVNGAAVNEKPCVEREYTTLDLYPTTLAALGVQIEGNRLGLGTNLYSGEDTLIEKYGLDYINVELLKDSQLYRKKLLYGKN</sequence>
<dbReference type="PANTHER" id="PTHR47371">
    <property type="entry name" value="LIPOTEICHOIC ACID SYNTHASE"/>
    <property type="match status" value="1"/>
</dbReference>
<name>A0A0M6WR70_9FIRM</name>
<dbReference type="InterPro" id="IPR050448">
    <property type="entry name" value="OpgB/LTA_synthase_biosynth"/>
</dbReference>
<evidence type="ECO:0000256" key="3">
    <source>
        <dbReference type="ARBA" id="ARBA00022475"/>
    </source>
</evidence>
<keyword evidence="10" id="KW-1185">Reference proteome</keyword>
<dbReference type="Proteomes" id="UP000049472">
    <property type="component" value="Unassembled WGS sequence"/>
</dbReference>
<evidence type="ECO:0000256" key="7">
    <source>
        <dbReference type="SAM" id="Phobius"/>
    </source>
</evidence>
<evidence type="ECO:0000256" key="2">
    <source>
        <dbReference type="ARBA" id="ARBA00004936"/>
    </source>
</evidence>
<proteinExistence type="predicted"/>
<protein>
    <submittedName>
        <fullName evidence="9">Phosphoglycerol transferase and related proteins, alkaline phosphatase superfamily</fullName>
    </submittedName>
</protein>
<dbReference type="RefSeq" id="WP_055062103.1">
    <property type="nucleotide sequence ID" value="NZ_CVRQ01000022.1"/>
</dbReference>
<dbReference type="Gene3D" id="3.40.720.10">
    <property type="entry name" value="Alkaline Phosphatase, subunit A"/>
    <property type="match status" value="1"/>
</dbReference>
<keyword evidence="9" id="KW-0808">Transferase</keyword>
<reference evidence="10" key="1">
    <citation type="submission" date="2015-05" db="EMBL/GenBank/DDBJ databases">
        <authorList>
            <consortium name="Pathogen Informatics"/>
        </authorList>
    </citation>
    <scope>NUCLEOTIDE SEQUENCE [LARGE SCALE GENOMIC DNA]</scope>
    <source>
        <strain evidence="10">T1-815</strain>
    </source>
</reference>
<dbReference type="SUPFAM" id="SSF53649">
    <property type="entry name" value="Alkaline phosphatase-like"/>
    <property type="match status" value="1"/>
</dbReference>
<comment type="pathway">
    <text evidence="2">Cell wall biogenesis; lipoteichoic acid biosynthesis.</text>
</comment>
<dbReference type="InterPro" id="IPR000917">
    <property type="entry name" value="Sulfatase_N"/>
</dbReference>
<keyword evidence="5 7" id="KW-1133">Transmembrane helix</keyword>
<evidence type="ECO:0000256" key="1">
    <source>
        <dbReference type="ARBA" id="ARBA00004651"/>
    </source>
</evidence>
<feature type="transmembrane region" description="Helical" evidence="7">
    <location>
        <begin position="308"/>
        <end position="334"/>
    </location>
</feature>
<evidence type="ECO:0000313" key="9">
    <source>
        <dbReference type="EMBL" id="CRL39159.1"/>
    </source>
</evidence>
<dbReference type="AlphaFoldDB" id="A0A0M6WR70"/>
<evidence type="ECO:0000256" key="6">
    <source>
        <dbReference type="ARBA" id="ARBA00023136"/>
    </source>
</evidence>
<accession>A0A0M6WR70</accession>
<evidence type="ECO:0000259" key="8">
    <source>
        <dbReference type="Pfam" id="PF00884"/>
    </source>
</evidence>
<feature type="transmembrane region" description="Helical" evidence="7">
    <location>
        <begin position="185"/>
        <end position="205"/>
    </location>
</feature>
<feature type="transmembrane region" description="Helical" evidence="7">
    <location>
        <begin position="12"/>
        <end position="39"/>
    </location>
</feature>
<dbReference type="Pfam" id="PF00884">
    <property type="entry name" value="Sulfatase"/>
    <property type="match status" value="1"/>
</dbReference>
<dbReference type="CDD" id="cd16015">
    <property type="entry name" value="LTA_synthase"/>
    <property type="match status" value="1"/>
</dbReference>
<dbReference type="EMBL" id="CVRQ01000022">
    <property type="protein sequence ID" value="CRL39159.1"/>
    <property type="molecule type" value="Genomic_DNA"/>
</dbReference>
<evidence type="ECO:0000256" key="5">
    <source>
        <dbReference type="ARBA" id="ARBA00022989"/>
    </source>
</evidence>
<feature type="domain" description="Sulfatase N-terminal" evidence="8">
    <location>
        <begin position="364"/>
        <end position="661"/>
    </location>
</feature>
<dbReference type="GO" id="GO:0016740">
    <property type="term" value="F:transferase activity"/>
    <property type="evidence" value="ECO:0007669"/>
    <property type="project" value="UniProtKB-KW"/>
</dbReference>
<gene>
    <name evidence="9" type="ORF">T1815_20141</name>
</gene>
<organism evidence="9 10">
    <name type="scientific">Agathobacter rectalis</name>
    <dbReference type="NCBI Taxonomy" id="39491"/>
    <lineage>
        <taxon>Bacteria</taxon>
        <taxon>Bacillati</taxon>
        <taxon>Bacillota</taxon>
        <taxon>Clostridia</taxon>
        <taxon>Lachnospirales</taxon>
        <taxon>Lachnospiraceae</taxon>
        <taxon>Agathobacter</taxon>
    </lineage>
</organism>
<dbReference type="PANTHER" id="PTHR47371:SF3">
    <property type="entry name" value="PHOSPHOGLYCEROL TRANSFERASE I"/>
    <property type="match status" value="1"/>
</dbReference>
<dbReference type="GO" id="GO:0005886">
    <property type="term" value="C:plasma membrane"/>
    <property type="evidence" value="ECO:0007669"/>
    <property type="project" value="UniProtKB-SubCell"/>
</dbReference>
<feature type="transmembrane region" description="Helical" evidence="7">
    <location>
        <begin position="271"/>
        <end position="296"/>
    </location>
</feature>
<dbReference type="InterPro" id="IPR017850">
    <property type="entry name" value="Alkaline_phosphatase_core_sf"/>
</dbReference>
<feature type="transmembrane region" description="Helical" evidence="7">
    <location>
        <begin position="217"/>
        <end position="241"/>
    </location>
</feature>